<dbReference type="AlphaFoldDB" id="A0A150SGV2"/>
<proteinExistence type="predicted"/>
<dbReference type="Proteomes" id="UP000075635">
    <property type="component" value="Unassembled WGS sequence"/>
</dbReference>
<accession>A0A150SGV2</accession>
<name>A0A150SGV2_SORCE</name>
<dbReference type="EMBL" id="JEMB01001004">
    <property type="protein sequence ID" value="KYF91600.1"/>
    <property type="molecule type" value="Genomic_DNA"/>
</dbReference>
<protein>
    <submittedName>
        <fullName evidence="2">Uncharacterized protein</fullName>
    </submittedName>
</protein>
<evidence type="ECO:0000256" key="1">
    <source>
        <dbReference type="SAM" id="MobiDB-lite"/>
    </source>
</evidence>
<organism evidence="2 3">
    <name type="scientific">Sorangium cellulosum</name>
    <name type="common">Polyangium cellulosum</name>
    <dbReference type="NCBI Taxonomy" id="56"/>
    <lineage>
        <taxon>Bacteria</taxon>
        <taxon>Pseudomonadati</taxon>
        <taxon>Myxococcota</taxon>
        <taxon>Polyangia</taxon>
        <taxon>Polyangiales</taxon>
        <taxon>Polyangiaceae</taxon>
        <taxon>Sorangium</taxon>
    </lineage>
</organism>
<evidence type="ECO:0000313" key="2">
    <source>
        <dbReference type="EMBL" id="KYF91600.1"/>
    </source>
</evidence>
<comment type="caution">
    <text evidence="2">The sequence shown here is derived from an EMBL/GenBank/DDBJ whole genome shotgun (WGS) entry which is preliminary data.</text>
</comment>
<evidence type="ECO:0000313" key="3">
    <source>
        <dbReference type="Proteomes" id="UP000075635"/>
    </source>
</evidence>
<sequence>MRLGDPEQAEDRGEGGARQAWGAPTASDDAAGRRRAGQDLECGSVNGIPDRSAGGVPGGMKA</sequence>
<reference evidence="2 3" key="1">
    <citation type="submission" date="2014-02" db="EMBL/GenBank/DDBJ databases">
        <title>The small core and large imbalanced accessory genome model reveals a collaborative survival strategy of Sorangium cellulosum strains in nature.</title>
        <authorList>
            <person name="Han K."/>
            <person name="Peng R."/>
            <person name="Blom J."/>
            <person name="Li Y.-Z."/>
        </authorList>
    </citation>
    <scope>NUCLEOTIDE SEQUENCE [LARGE SCALE GENOMIC DNA]</scope>
    <source>
        <strain evidence="2 3">So0011-07</strain>
    </source>
</reference>
<gene>
    <name evidence="2" type="ORF">BE17_38965</name>
</gene>
<feature type="region of interest" description="Disordered" evidence="1">
    <location>
        <begin position="1"/>
        <end position="62"/>
    </location>
</feature>